<sequence>MTVHHYIGSPYELPTGSFGTKETLVPLSEVSSFNRNSKKEKIITIYEKEEDAYGISVNRLTDGYSDIKHVFTLPYIYELSCDTHPKSIRELFTCIEEHLIEGCYIELYSCLDGGEAEEKDSSLDMSINLKTLYFGKYYKLDKKKYIYELGEMFKFEDKQFVVVVK</sequence>
<dbReference type="EMBL" id="JBDIVD010000001">
    <property type="protein sequence ID" value="MEN3154610.1"/>
    <property type="molecule type" value="Genomic_DNA"/>
</dbReference>
<evidence type="ECO:0000313" key="1">
    <source>
        <dbReference type="EMBL" id="MEN3154610.1"/>
    </source>
</evidence>
<proteinExistence type="predicted"/>
<name>A0ABD5KTR7_PRIAR</name>
<accession>A0ABD5KTR7</accession>
<dbReference type="Proteomes" id="UP001418804">
    <property type="component" value="Unassembled WGS sequence"/>
</dbReference>
<organism evidence="1 2">
    <name type="scientific">Priestia aryabhattai</name>
    <name type="common">Bacillus aryabhattai</name>
    <dbReference type="NCBI Taxonomy" id="412384"/>
    <lineage>
        <taxon>Bacteria</taxon>
        <taxon>Bacillati</taxon>
        <taxon>Bacillota</taxon>
        <taxon>Bacilli</taxon>
        <taxon>Bacillales</taxon>
        <taxon>Bacillaceae</taxon>
        <taxon>Priestia</taxon>
    </lineage>
</organism>
<evidence type="ECO:0000313" key="2">
    <source>
        <dbReference type="Proteomes" id="UP001418804"/>
    </source>
</evidence>
<comment type="caution">
    <text evidence="1">The sequence shown here is derived from an EMBL/GenBank/DDBJ whole genome shotgun (WGS) entry which is preliminary data.</text>
</comment>
<reference evidence="1 2" key="1">
    <citation type="submission" date="2024-05" db="EMBL/GenBank/DDBJ databases">
        <title>The mechanism of isolation and screening of efficient mineral weathering bacteria priestia aryabhattai c4-10 with weathered biotite.</title>
        <authorList>
            <person name="Yang S."/>
        </authorList>
    </citation>
    <scope>NUCLEOTIDE SEQUENCE [LARGE SCALE GENOMIC DNA]</scope>
    <source>
        <strain evidence="1 2">C4-10</strain>
    </source>
</reference>
<protein>
    <submittedName>
        <fullName evidence="1">Uncharacterized protein</fullName>
    </submittedName>
</protein>
<gene>
    <name evidence="1" type="ORF">ABDD91_17310</name>
</gene>
<reference evidence="1 2" key="2">
    <citation type="submission" date="2024-05" db="EMBL/GenBank/DDBJ databases">
        <authorList>
            <person name="Zheng X."/>
        </authorList>
    </citation>
    <scope>NUCLEOTIDE SEQUENCE [LARGE SCALE GENOMIC DNA]</scope>
    <source>
        <strain evidence="1 2">C4-10</strain>
    </source>
</reference>
<dbReference type="AlphaFoldDB" id="A0ABD5KTR7"/>
<dbReference type="RefSeq" id="WP_099331192.1">
    <property type="nucleotide sequence ID" value="NZ_CP024035.1"/>
</dbReference>
<dbReference type="GeneID" id="48013998"/>